<organism evidence="1 2">
    <name type="scientific">Giardia intestinalis (strain P15)</name>
    <name type="common">Giardia lamblia</name>
    <dbReference type="NCBI Taxonomy" id="658858"/>
    <lineage>
        <taxon>Eukaryota</taxon>
        <taxon>Metamonada</taxon>
        <taxon>Diplomonadida</taxon>
        <taxon>Hexamitidae</taxon>
        <taxon>Giardiinae</taxon>
        <taxon>Giardia</taxon>
    </lineage>
</organism>
<protein>
    <submittedName>
        <fullName evidence="1">Uncharacterized protein</fullName>
    </submittedName>
</protein>
<dbReference type="AlphaFoldDB" id="E1EWL8"/>
<gene>
    <name evidence="1" type="ORF">GLP15_5024</name>
</gene>
<evidence type="ECO:0000313" key="2">
    <source>
        <dbReference type="Proteomes" id="UP000008974"/>
    </source>
</evidence>
<name>E1EWL8_GIAIA</name>
<reference evidence="1 2" key="1">
    <citation type="journal article" date="2010" name="BMC Genomics">
        <title>Genome analysis and comparative genomics of a Giardia intestinalis assemblage E isolate.</title>
        <authorList>
            <person name="Jerlstrom-Hultqvist J."/>
            <person name="Franzen O."/>
            <person name="Ankarklev J."/>
            <person name="Xu F."/>
            <person name="Nohynkova E."/>
            <person name="Andersson J.O."/>
            <person name="Svard S.G."/>
            <person name="Andersson B."/>
        </authorList>
    </citation>
    <scope>NUCLEOTIDE SEQUENCE [LARGE SCALE GENOMIC DNA]</scope>
    <source>
        <strain evidence="1 2">P15</strain>
    </source>
</reference>
<dbReference type="OMA" id="LCGCCHH"/>
<dbReference type="EMBL" id="ACVC01000032">
    <property type="protein sequence ID" value="EFO65390.1"/>
    <property type="molecule type" value="Genomic_DNA"/>
</dbReference>
<sequence length="125" mass="14173">MKERQIDYKSLSTRRLLLDRGSALCLPLCLLHADKGLLCCLLHIPNCPLNRRVAGLKARHRIRECVWWTKGENGKNRSLVLLLRCLCGCCHHAAAGADFAARWVNGLNKKSILNSYLLVLKRRAK</sequence>
<evidence type="ECO:0000313" key="1">
    <source>
        <dbReference type="EMBL" id="EFO65390.1"/>
    </source>
</evidence>
<comment type="caution">
    <text evidence="1">The sequence shown here is derived from an EMBL/GenBank/DDBJ whole genome shotgun (WGS) entry which is preliminary data.</text>
</comment>
<dbReference type="Proteomes" id="UP000008974">
    <property type="component" value="Unassembled WGS sequence"/>
</dbReference>
<dbReference type="VEuPathDB" id="GiardiaDB:GLP15_5024"/>
<proteinExistence type="predicted"/>
<accession>E1EWL8</accession>